<dbReference type="GO" id="GO:0036228">
    <property type="term" value="P:protein localization to nuclear inner membrane"/>
    <property type="evidence" value="ECO:0007669"/>
    <property type="project" value="TreeGrafter"/>
</dbReference>
<evidence type="ECO:0000313" key="7">
    <source>
        <dbReference type="EMBL" id="CAG9096671.1"/>
    </source>
</evidence>
<dbReference type="InterPro" id="IPR042537">
    <property type="entry name" value="Nucleoporin_Nup155_C_2"/>
</dbReference>
<evidence type="ECO:0000256" key="1">
    <source>
        <dbReference type="ARBA" id="ARBA00004123"/>
    </source>
</evidence>
<evidence type="ECO:0000256" key="3">
    <source>
        <dbReference type="ARBA" id="ARBA00022448"/>
    </source>
</evidence>
<dbReference type="InterPro" id="IPR014908">
    <property type="entry name" value="Nucleoporin_Nup133/Nup155_N"/>
</dbReference>
<name>A0A8S4DFD7_PLUXY</name>
<dbReference type="Gene3D" id="1.20.58.1780">
    <property type="match status" value="1"/>
</dbReference>
<dbReference type="GO" id="GO:0017056">
    <property type="term" value="F:structural constituent of nuclear pore"/>
    <property type="evidence" value="ECO:0007669"/>
    <property type="project" value="InterPro"/>
</dbReference>
<dbReference type="GO" id="GO:0044611">
    <property type="term" value="C:nuclear pore inner ring"/>
    <property type="evidence" value="ECO:0007669"/>
    <property type="project" value="TreeGrafter"/>
</dbReference>
<comment type="subcellular location">
    <subcellularLocation>
        <location evidence="1">Nucleus</location>
    </subcellularLocation>
</comment>
<dbReference type="Pfam" id="PF03177">
    <property type="entry name" value="Nucleoporin_C"/>
    <property type="match status" value="1"/>
</dbReference>
<keyword evidence="3" id="KW-0813">Transport</keyword>
<dbReference type="GO" id="GO:0006405">
    <property type="term" value="P:RNA export from nucleus"/>
    <property type="evidence" value="ECO:0007669"/>
    <property type="project" value="TreeGrafter"/>
</dbReference>
<proteinExistence type="inferred from homology"/>
<dbReference type="Gene3D" id="1.25.40.450">
    <property type="entry name" value="Nucleoporin, helical domain, N-terminal subdomain"/>
    <property type="match status" value="1"/>
</dbReference>
<evidence type="ECO:0000259" key="6">
    <source>
        <dbReference type="Pfam" id="PF08801"/>
    </source>
</evidence>
<accession>A0A8S4DFD7</accession>
<evidence type="ECO:0000259" key="5">
    <source>
        <dbReference type="Pfam" id="PF03177"/>
    </source>
</evidence>
<keyword evidence="4" id="KW-0539">Nucleus</keyword>
<evidence type="ECO:0000256" key="4">
    <source>
        <dbReference type="ARBA" id="ARBA00023242"/>
    </source>
</evidence>
<protein>
    <submittedName>
        <fullName evidence="7">(diamondback moth) hypothetical protein</fullName>
    </submittedName>
</protein>
<dbReference type="InterPro" id="IPR004870">
    <property type="entry name" value="Nucleoporin_Nup155"/>
</dbReference>
<feature type="domain" description="Nucleoporin Nup133/Nup155-like C-terminal" evidence="5">
    <location>
        <begin position="741"/>
        <end position="1215"/>
    </location>
</feature>
<comment type="caution">
    <text evidence="7">The sequence shown here is derived from an EMBL/GenBank/DDBJ whole genome shotgun (WGS) entry which is preliminary data.</text>
</comment>
<sequence>MPSVVSSAQRPLPVDGTKMQLECLETAGCTLDRYICADNSRPSFLEITGIAAQRVPTCSGLNTGDYKNLAALLNHQNLSQLKTVNKVPLPPEIMEHFAHMQCHCLMGVFPEISRVWLTIDSNIYVWAFEHGSDVAYFDGLGETIVSVGLVKPRSGVFQSFVKYLLVLTTTVEIVVLGVTFSSSKPDGSTEFEEMHLVPEPVFVMPNDGICMMSVKSTSNGRIFMGGKDGCLYEITYKAQLGWFGKHCKKVNHSTSALSFLVPAFLNAALYDEDAIVKIEVDNSRHILYTLTEKGCIEVFDLGSDGEGLTKVARLTQGKIVSLAVDIVKTLEGNNFKPVIAISAVDESESEHLNLVAVTQTGARLYFSTGSGDANPGGPSNRPQYLNLLHVRLPPGFTPNASVLKPKQVHSAVYENGTLLMVCSSGGAEAETLWCLSRALPGAGFSEAHSLLPLDGPAWALTPLPPAHANHLSPALLAKRGEAGVGFSEAHSLLPLDGPAWALTPLSLALLAKRAIKNVFWITILPLDGPAWALTPLPPAHANHLSPALLAKREVWSVSRWAVVTGAGAALLTAGAAPDLLRSLLRDCHGPDAQPVKDFFQLQNVEQACACAVYLACEDAGAEPLGEWAARAFLLHGSQPAPYQPQESMQMTSTIGSPKFSPRQMSTPMTMRGPLGPVTLSQQYQQGQMNQSYMSSPNQSHTGQSPYHPNMMSPTPFNQSSFQGNITQQQRDPNGPIQVEFSAKHNGLYIYVGRILAPIWNLKCVSKSVSDNKEFMSSTVTGEDCAHVVQRLRRAAAFMQRTLAPPHSDEHASLHALTVFTNMAIEMLSLWKVLSEHQFHVIAANLPPEQQSALQAAGFRELLVGGQEVACLLLGALVAGYLRDNASVDGISQKLRQLCPTLYRQEDATCSKANELLIFAKQQKNPAERDEMLQHALKLCMDVAPNVNLPVVCSKLVAAGFFSGVVDLCVACANKLDPQNKAIHYYRSDQPSQDREGHLAYYRRMEIYREVCGALERLYEAQSSGGGETRPESALTMSPTQANYQGRKLVWECLSRDDELLHVAVYEWLVTKRLGSELVSLGTAPPASLRTYLQAAARGAPPATALHLLDLLWKVLEKSGDHLAAADVLEGLATRPGSGATLEQRISWLSAGVVCVRGAGGAGGGGGALLRRLEEAGEVARVQRAVRAAAAALPSMRAPPPHAMQRLDDELLEITQITRFKGASKYALLRRLEEAAAAALPHAMQRLDDELLEITQGQASTLYCEGWRWRPAVRAPPPHAMQRLDDELLEITQYALLRRLEEAGEVAHVQRLEDELLEITQMLSRVSKLARKTRVMRPTLDSLVLRASAARVEILWRHWSVQ</sequence>
<keyword evidence="8" id="KW-1185">Reference proteome</keyword>
<feature type="domain" description="Nucleoporin Nup133/Nup155-like N-terminal" evidence="6">
    <location>
        <begin position="79"/>
        <end position="459"/>
    </location>
</feature>
<evidence type="ECO:0000256" key="2">
    <source>
        <dbReference type="ARBA" id="ARBA00007373"/>
    </source>
</evidence>
<organism evidence="7 8">
    <name type="scientific">Plutella xylostella</name>
    <name type="common">Diamondback moth</name>
    <name type="synonym">Plutella maculipennis</name>
    <dbReference type="NCBI Taxonomy" id="51655"/>
    <lineage>
        <taxon>Eukaryota</taxon>
        <taxon>Metazoa</taxon>
        <taxon>Ecdysozoa</taxon>
        <taxon>Arthropoda</taxon>
        <taxon>Hexapoda</taxon>
        <taxon>Insecta</taxon>
        <taxon>Pterygota</taxon>
        <taxon>Neoptera</taxon>
        <taxon>Endopterygota</taxon>
        <taxon>Lepidoptera</taxon>
        <taxon>Glossata</taxon>
        <taxon>Ditrysia</taxon>
        <taxon>Yponomeutoidea</taxon>
        <taxon>Plutellidae</taxon>
        <taxon>Plutella</taxon>
    </lineage>
</organism>
<dbReference type="Proteomes" id="UP000653454">
    <property type="component" value="Unassembled WGS sequence"/>
</dbReference>
<dbReference type="Pfam" id="PF08801">
    <property type="entry name" value="Nucleoporin_N"/>
    <property type="match status" value="1"/>
</dbReference>
<dbReference type="GO" id="GO:0006606">
    <property type="term" value="P:protein import into nucleus"/>
    <property type="evidence" value="ECO:0007669"/>
    <property type="project" value="TreeGrafter"/>
</dbReference>
<reference evidence="7" key="1">
    <citation type="submission" date="2020-11" db="EMBL/GenBank/DDBJ databases">
        <authorList>
            <person name="Whiteford S."/>
        </authorList>
    </citation>
    <scope>NUCLEOTIDE SEQUENCE</scope>
</reference>
<gene>
    <name evidence="7" type="ORF">PLXY2_LOCUS1789</name>
</gene>
<dbReference type="InterPro" id="IPR042533">
    <property type="entry name" value="Nucleoporin_Nup155_C_1"/>
</dbReference>
<dbReference type="Gene3D" id="1.25.40.440">
    <property type="entry name" value="Nucleoporin, helical domain, central subdomain"/>
    <property type="match status" value="1"/>
</dbReference>
<dbReference type="PANTHER" id="PTHR10350:SF6">
    <property type="entry name" value="NUCLEAR PORE COMPLEX PROTEIN NUP155"/>
    <property type="match status" value="1"/>
</dbReference>
<dbReference type="InterPro" id="IPR007187">
    <property type="entry name" value="Nucleoporin_Nup133/Nup155_C"/>
</dbReference>
<dbReference type="GO" id="GO:0000972">
    <property type="term" value="P:transcription-dependent tethering of RNA polymerase II gene DNA at nuclear periphery"/>
    <property type="evidence" value="ECO:0007669"/>
    <property type="project" value="TreeGrafter"/>
</dbReference>
<evidence type="ECO:0000313" key="8">
    <source>
        <dbReference type="Proteomes" id="UP000653454"/>
    </source>
</evidence>
<dbReference type="PANTHER" id="PTHR10350">
    <property type="entry name" value="NUCLEAR PORE COMPLEX PROTEIN NUP155"/>
    <property type="match status" value="1"/>
</dbReference>
<dbReference type="EMBL" id="CAJHNJ030000004">
    <property type="protein sequence ID" value="CAG9096671.1"/>
    <property type="molecule type" value="Genomic_DNA"/>
</dbReference>
<comment type="similarity">
    <text evidence="2">Belongs to the non-repetitive/WGA-negative nucleoporin family.</text>
</comment>